<dbReference type="SMART" id="SM00830">
    <property type="entry name" value="CM_2"/>
    <property type="match status" value="1"/>
</dbReference>
<dbReference type="PANTHER" id="PTHR38041">
    <property type="entry name" value="CHORISMATE MUTASE"/>
    <property type="match status" value="1"/>
</dbReference>
<feature type="signal peptide" evidence="5">
    <location>
        <begin position="1"/>
        <end position="19"/>
    </location>
</feature>
<dbReference type="GO" id="GO:0004106">
    <property type="term" value="F:chorismate mutase activity"/>
    <property type="evidence" value="ECO:0007669"/>
    <property type="project" value="UniProtKB-EC"/>
</dbReference>
<dbReference type="GO" id="GO:0046417">
    <property type="term" value="P:chorismate metabolic process"/>
    <property type="evidence" value="ECO:0007669"/>
    <property type="project" value="InterPro"/>
</dbReference>
<evidence type="ECO:0000256" key="5">
    <source>
        <dbReference type="SAM" id="SignalP"/>
    </source>
</evidence>
<comment type="pathway">
    <text evidence="1">Metabolic intermediate biosynthesis; prephenate biosynthesis; prephenate from chorismate: step 1/1.</text>
</comment>
<dbReference type="eggNOG" id="COG1605">
    <property type="taxonomic scope" value="Bacteria"/>
</dbReference>
<keyword evidence="8" id="KW-1185">Reference proteome</keyword>
<evidence type="ECO:0000313" key="7">
    <source>
        <dbReference type="EMBL" id="ACA87418.1"/>
    </source>
</evidence>
<dbReference type="GO" id="GO:0009697">
    <property type="term" value="P:salicylic acid biosynthetic process"/>
    <property type="evidence" value="ECO:0007669"/>
    <property type="project" value="TreeGrafter"/>
</dbReference>
<dbReference type="NCBIfam" id="TIGR01806">
    <property type="entry name" value="CM_mono2"/>
    <property type="match status" value="1"/>
</dbReference>
<evidence type="ECO:0000313" key="8">
    <source>
        <dbReference type="Proteomes" id="UP000002168"/>
    </source>
</evidence>
<dbReference type="InterPro" id="IPR008240">
    <property type="entry name" value="Chorismate_mutase_periplasmic"/>
</dbReference>
<organism evidence="7 8">
    <name type="scientific">Shewanella woodyi (strain ATCC 51908 / MS32)</name>
    <dbReference type="NCBI Taxonomy" id="392500"/>
    <lineage>
        <taxon>Bacteria</taxon>
        <taxon>Pseudomonadati</taxon>
        <taxon>Pseudomonadota</taxon>
        <taxon>Gammaproteobacteria</taxon>
        <taxon>Alteromonadales</taxon>
        <taxon>Shewanellaceae</taxon>
        <taxon>Shewanella</taxon>
    </lineage>
</organism>
<dbReference type="KEGG" id="swd:Swoo_3147"/>
<dbReference type="InterPro" id="IPR051331">
    <property type="entry name" value="Chorismate_mutase-related"/>
</dbReference>
<name>B1KMP0_SHEWM</name>
<evidence type="ECO:0000256" key="2">
    <source>
        <dbReference type="ARBA" id="ARBA00012404"/>
    </source>
</evidence>
<dbReference type="PROSITE" id="PS51168">
    <property type="entry name" value="CHORISMATE_MUT_2"/>
    <property type="match status" value="1"/>
</dbReference>
<evidence type="ECO:0000256" key="1">
    <source>
        <dbReference type="ARBA" id="ARBA00004817"/>
    </source>
</evidence>
<accession>B1KMP0</accession>
<feature type="domain" description="Chorismate mutase" evidence="6">
    <location>
        <begin position="1"/>
        <end position="97"/>
    </location>
</feature>
<dbReference type="Gene3D" id="1.20.59.10">
    <property type="entry name" value="Chorismate mutase"/>
    <property type="match status" value="1"/>
</dbReference>
<dbReference type="STRING" id="392500.Swoo_3147"/>
<dbReference type="InterPro" id="IPR036979">
    <property type="entry name" value="CM_dom_sf"/>
</dbReference>
<dbReference type="InterPro" id="IPR036263">
    <property type="entry name" value="Chorismate_II_sf"/>
</dbReference>
<dbReference type="InterPro" id="IPR002701">
    <property type="entry name" value="CM_II_prokaryot"/>
</dbReference>
<dbReference type="Proteomes" id="UP000002168">
    <property type="component" value="Chromosome"/>
</dbReference>
<feature type="chain" id="PRO_5002767214" description="chorismate mutase" evidence="5">
    <location>
        <begin position="20"/>
        <end position="185"/>
    </location>
</feature>
<dbReference type="HOGENOM" id="CLU_118625_0_0_6"/>
<proteinExistence type="predicted"/>
<dbReference type="AlphaFoldDB" id="B1KMP0"/>
<dbReference type="EC" id="5.4.99.5" evidence="2"/>
<evidence type="ECO:0000256" key="3">
    <source>
        <dbReference type="ARBA" id="ARBA00022729"/>
    </source>
</evidence>
<dbReference type="UniPathway" id="UPA00120">
    <property type="reaction ID" value="UER00203"/>
</dbReference>
<protein>
    <recommendedName>
        <fullName evidence="2">chorismate mutase</fullName>
        <ecNumber evidence="2">5.4.99.5</ecNumber>
    </recommendedName>
</protein>
<gene>
    <name evidence="7" type="ordered locus">Swoo_3147</name>
</gene>
<sequence length="185" mass="21253" precursor="true">MIKVIRCCLLIIFSFHANAENDASMLFNTINERLSYMEDVALFKAVNHLPIEDSPREKRVIASAQISAATQGLDSALIKDFFKAQIDVAKAIQYRYRADLLSQPRLDTPKDLRLEIRPHLIRLGDSLIVQLSNYIKKHGQIQANEFETFNSSIEHRYISDADKLRLFNALMQVDYLNKPDSNKLD</sequence>
<dbReference type="NCBIfam" id="NF005965">
    <property type="entry name" value="PRK08055.1"/>
    <property type="match status" value="1"/>
</dbReference>
<keyword evidence="4" id="KW-0413">Isomerase</keyword>
<dbReference type="Pfam" id="PF01817">
    <property type="entry name" value="CM_2"/>
    <property type="match status" value="1"/>
</dbReference>
<evidence type="ECO:0000259" key="6">
    <source>
        <dbReference type="PROSITE" id="PS51168"/>
    </source>
</evidence>
<evidence type="ECO:0000256" key="4">
    <source>
        <dbReference type="ARBA" id="ARBA00023235"/>
    </source>
</evidence>
<dbReference type="PANTHER" id="PTHR38041:SF2">
    <property type="entry name" value="SECRETED CHORISMATE MUTASE"/>
    <property type="match status" value="1"/>
</dbReference>
<keyword evidence="3 5" id="KW-0732">Signal</keyword>
<reference evidence="7 8" key="1">
    <citation type="submission" date="2008-02" db="EMBL/GenBank/DDBJ databases">
        <title>Complete sequence of Shewanella woodyi ATCC 51908.</title>
        <authorList>
            <consortium name="US DOE Joint Genome Institute"/>
            <person name="Copeland A."/>
            <person name="Lucas S."/>
            <person name="Lapidus A."/>
            <person name="Glavina del Rio T."/>
            <person name="Dalin E."/>
            <person name="Tice H."/>
            <person name="Bruce D."/>
            <person name="Goodwin L."/>
            <person name="Pitluck S."/>
            <person name="Sims D."/>
            <person name="Brettin T."/>
            <person name="Detter J.C."/>
            <person name="Han C."/>
            <person name="Kuske C.R."/>
            <person name="Schmutz J."/>
            <person name="Larimer F."/>
            <person name="Land M."/>
            <person name="Hauser L."/>
            <person name="Kyrpides N."/>
            <person name="Lykidis A."/>
            <person name="Zhao J.-S."/>
            <person name="Richardson P."/>
        </authorList>
    </citation>
    <scope>NUCLEOTIDE SEQUENCE [LARGE SCALE GENOMIC DNA]</scope>
    <source>
        <strain evidence="8">ATCC 51908 / MS32</strain>
    </source>
</reference>
<dbReference type="EMBL" id="CP000961">
    <property type="protein sequence ID" value="ACA87418.1"/>
    <property type="molecule type" value="Genomic_DNA"/>
</dbReference>
<dbReference type="SUPFAM" id="SSF48600">
    <property type="entry name" value="Chorismate mutase II"/>
    <property type="match status" value="1"/>
</dbReference>